<protein>
    <submittedName>
        <fullName evidence="1">Uncharacterized protein</fullName>
    </submittedName>
</protein>
<reference evidence="1" key="1">
    <citation type="submission" date="2022-04" db="EMBL/GenBank/DDBJ databases">
        <title>Genome of the entomopathogenic fungus Entomophthora muscae.</title>
        <authorList>
            <person name="Elya C."/>
            <person name="Lovett B.R."/>
            <person name="Lee E."/>
            <person name="Macias A.M."/>
            <person name="Hajek A.E."/>
            <person name="De Bivort B.L."/>
            <person name="Kasson M.T."/>
            <person name="De Fine Licht H.H."/>
            <person name="Stajich J.E."/>
        </authorList>
    </citation>
    <scope>NUCLEOTIDE SEQUENCE</scope>
    <source>
        <strain evidence="1">Berkeley</strain>
    </source>
</reference>
<organism evidence="1 2">
    <name type="scientific">Entomophthora muscae</name>
    <dbReference type="NCBI Taxonomy" id="34485"/>
    <lineage>
        <taxon>Eukaryota</taxon>
        <taxon>Fungi</taxon>
        <taxon>Fungi incertae sedis</taxon>
        <taxon>Zoopagomycota</taxon>
        <taxon>Entomophthoromycotina</taxon>
        <taxon>Entomophthoromycetes</taxon>
        <taxon>Entomophthorales</taxon>
        <taxon>Entomophthoraceae</taxon>
        <taxon>Entomophthora</taxon>
    </lineage>
</organism>
<proteinExistence type="predicted"/>
<evidence type="ECO:0000313" key="1">
    <source>
        <dbReference type="EMBL" id="KAJ9089176.1"/>
    </source>
</evidence>
<sequence length="166" mass="17934">MILSFPSPDLNLRSPHKPLSPRCPLSWRQSTLLLQKSSPLILPLGALLGCLAAWQSGFDGPGFLSSPVVSCVLPLDAPTSGHSSVPLDGWKLDLVSLAPLSYTNDSRAALQRRWVTWAGMMLSSTTQIMVVGVWKNPCTDKALKAETGIPMFWYSTYPSGILVPGV</sequence>
<dbReference type="EMBL" id="QTSX02000061">
    <property type="protein sequence ID" value="KAJ9089176.1"/>
    <property type="molecule type" value="Genomic_DNA"/>
</dbReference>
<keyword evidence="2" id="KW-1185">Reference proteome</keyword>
<comment type="caution">
    <text evidence="1">The sequence shown here is derived from an EMBL/GenBank/DDBJ whole genome shotgun (WGS) entry which is preliminary data.</text>
</comment>
<accession>A0ACC2URF7</accession>
<evidence type="ECO:0000313" key="2">
    <source>
        <dbReference type="Proteomes" id="UP001165960"/>
    </source>
</evidence>
<name>A0ACC2URF7_9FUNG</name>
<dbReference type="Proteomes" id="UP001165960">
    <property type="component" value="Unassembled WGS sequence"/>
</dbReference>
<gene>
    <name evidence="1" type="ORF">DSO57_1015504</name>
</gene>